<protein>
    <recommendedName>
        <fullName evidence="3">OmpR/PhoB-type domain-containing protein</fullName>
    </recommendedName>
</protein>
<dbReference type="SUPFAM" id="SSF46894">
    <property type="entry name" value="C-terminal effector domain of the bipartite response regulators"/>
    <property type="match status" value="1"/>
</dbReference>
<evidence type="ECO:0000313" key="2">
    <source>
        <dbReference type="Proteomes" id="UP000277294"/>
    </source>
</evidence>
<dbReference type="Gene3D" id="1.10.10.10">
    <property type="entry name" value="Winged helix-like DNA-binding domain superfamily/Winged helix DNA-binding domain"/>
    <property type="match status" value="1"/>
</dbReference>
<proteinExistence type="predicted"/>
<dbReference type="RefSeq" id="WP_124078611.1">
    <property type="nucleotide sequence ID" value="NZ_UWPJ01000012.1"/>
</dbReference>
<evidence type="ECO:0000313" key="1">
    <source>
        <dbReference type="EMBL" id="VCU69262.1"/>
    </source>
</evidence>
<dbReference type="OrthoDB" id="8681008at2"/>
<dbReference type="InterPro" id="IPR036388">
    <property type="entry name" value="WH-like_DNA-bd_sf"/>
</dbReference>
<keyword evidence="2" id="KW-1185">Reference proteome</keyword>
<dbReference type="EMBL" id="UWPJ01000012">
    <property type="protein sequence ID" value="VCU69262.1"/>
    <property type="molecule type" value="Genomic_DNA"/>
</dbReference>
<evidence type="ECO:0008006" key="3">
    <source>
        <dbReference type="Google" id="ProtNLM"/>
    </source>
</evidence>
<reference evidence="1 2" key="1">
    <citation type="submission" date="2018-10" db="EMBL/GenBank/DDBJ databases">
        <authorList>
            <person name="Criscuolo A."/>
        </authorList>
    </citation>
    <scope>NUCLEOTIDE SEQUENCE [LARGE SCALE GENOMIC DNA]</scope>
    <source>
        <strain evidence="1">DnA1</strain>
    </source>
</reference>
<dbReference type="GO" id="GO:0006355">
    <property type="term" value="P:regulation of DNA-templated transcription"/>
    <property type="evidence" value="ECO:0007669"/>
    <property type="project" value="InterPro"/>
</dbReference>
<dbReference type="InterPro" id="IPR016032">
    <property type="entry name" value="Sig_transdc_resp-reg_C-effctor"/>
</dbReference>
<organism evidence="1 2">
    <name type="scientific">Pigmentiphaga humi</name>
    <dbReference type="NCBI Taxonomy" id="2478468"/>
    <lineage>
        <taxon>Bacteria</taxon>
        <taxon>Pseudomonadati</taxon>
        <taxon>Pseudomonadota</taxon>
        <taxon>Betaproteobacteria</taxon>
        <taxon>Burkholderiales</taxon>
        <taxon>Alcaligenaceae</taxon>
        <taxon>Pigmentiphaga</taxon>
    </lineage>
</organism>
<dbReference type="Proteomes" id="UP000277294">
    <property type="component" value="Unassembled WGS sequence"/>
</dbReference>
<dbReference type="GO" id="GO:0003677">
    <property type="term" value="F:DNA binding"/>
    <property type="evidence" value="ECO:0007669"/>
    <property type="project" value="InterPro"/>
</dbReference>
<name>A0A3P4AZR4_9BURK</name>
<accession>A0A3P4AZR4</accession>
<sequence>MTDHPLEIALVLNSHDTDSQIAIALLRAGFTVYICANGKELQTLIQSGKRPIVLSDAILSRGESDPTALSIIGQTPAAAQPQLAAILAAIERHRPSDWRLSSHPRRLISPQERFLPLTMSEWHFMQELLRRPEQTLAYEDWQASEPADLARKARNLAVLVNRLRDKASRLRIALPLESIRRYGYRFAAPCITDLADKRL</sequence>
<gene>
    <name evidence="1" type="ORF">PIGHUM_01323</name>
</gene>
<dbReference type="AlphaFoldDB" id="A0A3P4AZR4"/>